<dbReference type="STRING" id="1193051.LEP1GSC017_3966"/>
<proteinExistence type="predicted"/>
<accession>A0A4R8MP29</accession>
<dbReference type="AlphaFoldDB" id="A0A4R8MP29"/>
<dbReference type="InterPro" id="IPR036691">
    <property type="entry name" value="Endo/exonu/phosph_ase_sf"/>
</dbReference>
<comment type="caution">
    <text evidence="1">The sequence shown here is derived from an EMBL/GenBank/DDBJ whole genome shotgun (WGS) entry which is preliminary data.</text>
</comment>
<name>A0A4R8MP29_LEPME</name>
<protein>
    <recommendedName>
        <fullName evidence="3">Endonuclease/exonuclease/phosphatase family protein</fullName>
    </recommendedName>
</protein>
<reference evidence="1 2" key="1">
    <citation type="submission" date="2019-03" db="EMBL/GenBank/DDBJ databases">
        <title>Genomic Encyclopedia of Archaeal and Bacterial Type Strains, Phase II (KMG-II): from individual species to whole genera.</title>
        <authorList>
            <person name="Goeker M."/>
        </authorList>
    </citation>
    <scope>NUCLEOTIDE SEQUENCE [LARGE SCALE GENOMIC DNA]</scope>
    <source>
        <strain evidence="1 2">DSM 21537</strain>
    </source>
</reference>
<evidence type="ECO:0008006" key="3">
    <source>
        <dbReference type="Google" id="ProtNLM"/>
    </source>
</evidence>
<organism evidence="1 2">
    <name type="scientific">Leptospira meyeri</name>
    <dbReference type="NCBI Taxonomy" id="29508"/>
    <lineage>
        <taxon>Bacteria</taxon>
        <taxon>Pseudomonadati</taxon>
        <taxon>Spirochaetota</taxon>
        <taxon>Spirochaetia</taxon>
        <taxon>Leptospirales</taxon>
        <taxon>Leptospiraceae</taxon>
        <taxon>Leptospira</taxon>
    </lineage>
</organism>
<dbReference type="SUPFAM" id="SSF56219">
    <property type="entry name" value="DNase I-like"/>
    <property type="match status" value="1"/>
</dbReference>
<evidence type="ECO:0000313" key="1">
    <source>
        <dbReference type="EMBL" id="TDY71049.1"/>
    </source>
</evidence>
<dbReference type="EMBL" id="SORO01000001">
    <property type="protein sequence ID" value="TDY71049.1"/>
    <property type="molecule type" value="Genomic_DNA"/>
</dbReference>
<dbReference type="Proteomes" id="UP000294684">
    <property type="component" value="Unassembled WGS sequence"/>
</dbReference>
<keyword evidence="2" id="KW-1185">Reference proteome</keyword>
<dbReference type="Gene3D" id="3.60.10.10">
    <property type="entry name" value="Endonuclease/exonuclease/phosphatase"/>
    <property type="match status" value="1"/>
</dbReference>
<dbReference type="GeneID" id="79825367"/>
<evidence type="ECO:0000313" key="2">
    <source>
        <dbReference type="Proteomes" id="UP000294684"/>
    </source>
</evidence>
<dbReference type="OrthoDB" id="346010at2"/>
<dbReference type="RefSeq" id="WP_004783934.1">
    <property type="nucleotide sequence ID" value="NZ_SORO01000001.1"/>
</dbReference>
<gene>
    <name evidence="1" type="ORF">CLV96_0004</name>
</gene>
<sequence>MEIIYWNINNRENPVKLINNDDFNSNAKIVAISEFWEQESLIKSSSKFTQFQYDLTSKRTGLYSSNFIGMQFQKSEQYFSKYVFKYQNESVFLYLLHLKSQFRSESEALSLNRHFVNLIITEINSQNYRFAIIMGDFNISSHDKIFSEHFNFNTTNYHNESLKTHKKFYNYNRLKFYSPIDSFNGDLSPGPPGTYYFRKGNQAQGWHIYDNILVSYPLAKHLDKKECKILSEIYNTKLLSNLNIPDRKYSDHLPVQIKLL</sequence>